<organism evidence="1">
    <name type="scientific">marine sediment metagenome</name>
    <dbReference type="NCBI Taxonomy" id="412755"/>
    <lineage>
        <taxon>unclassified sequences</taxon>
        <taxon>metagenomes</taxon>
        <taxon>ecological metagenomes</taxon>
    </lineage>
</organism>
<evidence type="ECO:0000313" key="1">
    <source>
        <dbReference type="EMBL" id="GAG52038.1"/>
    </source>
</evidence>
<proteinExistence type="predicted"/>
<protein>
    <submittedName>
        <fullName evidence="1">Uncharacterized protein</fullName>
    </submittedName>
</protein>
<gene>
    <name evidence="1" type="ORF">S01H1_75872</name>
</gene>
<feature type="non-terminal residue" evidence="1">
    <location>
        <position position="1"/>
    </location>
</feature>
<name>X0YUQ6_9ZZZZ</name>
<comment type="caution">
    <text evidence="1">The sequence shown here is derived from an EMBL/GenBank/DDBJ whole genome shotgun (WGS) entry which is preliminary data.</text>
</comment>
<reference evidence="1" key="1">
    <citation type="journal article" date="2014" name="Front. Microbiol.">
        <title>High frequency of phylogenetically diverse reductive dehalogenase-homologous genes in deep subseafloor sedimentary metagenomes.</title>
        <authorList>
            <person name="Kawai M."/>
            <person name="Futagami T."/>
            <person name="Toyoda A."/>
            <person name="Takaki Y."/>
            <person name="Nishi S."/>
            <person name="Hori S."/>
            <person name="Arai W."/>
            <person name="Tsubouchi T."/>
            <person name="Morono Y."/>
            <person name="Uchiyama I."/>
            <person name="Ito T."/>
            <person name="Fujiyama A."/>
            <person name="Inagaki F."/>
            <person name="Takami H."/>
        </authorList>
    </citation>
    <scope>NUCLEOTIDE SEQUENCE</scope>
    <source>
        <strain evidence="1">Expedition CK06-06</strain>
    </source>
</reference>
<sequence>QARTFRRAKMREEEKGVVDCRGLIHQARTYGYK</sequence>
<dbReference type="EMBL" id="BARS01050872">
    <property type="protein sequence ID" value="GAG52038.1"/>
    <property type="molecule type" value="Genomic_DNA"/>
</dbReference>
<dbReference type="AlphaFoldDB" id="X0YUQ6"/>
<accession>X0YUQ6</accession>